<dbReference type="InterPro" id="IPR038385">
    <property type="entry name" value="Sua5/YwlC_C"/>
</dbReference>
<evidence type="ECO:0000256" key="12">
    <source>
        <dbReference type="ARBA" id="ARBA00048366"/>
    </source>
</evidence>
<evidence type="ECO:0000256" key="1">
    <source>
        <dbReference type="ARBA" id="ARBA00004496"/>
    </source>
</evidence>
<comment type="similarity">
    <text evidence="2 13">Belongs to the SUA5 family.</text>
</comment>
<dbReference type="PANTHER" id="PTHR17490:SF16">
    <property type="entry name" value="THREONYLCARBAMOYL-AMP SYNTHASE"/>
    <property type="match status" value="1"/>
</dbReference>
<comment type="caution">
    <text evidence="15">The sequence shown here is derived from an EMBL/GenBank/DDBJ whole genome shotgun (WGS) entry which is preliminary data.</text>
</comment>
<evidence type="ECO:0000313" key="16">
    <source>
        <dbReference type="Proteomes" id="UP000636755"/>
    </source>
</evidence>
<keyword evidence="5 13" id="KW-0963">Cytoplasm</keyword>
<keyword evidence="7 13" id="KW-0819">tRNA processing</keyword>
<gene>
    <name evidence="15" type="ORF">H8R91_07320</name>
</gene>
<evidence type="ECO:0000256" key="4">
    <source>
        <dbReference type="ARBA" id="ARBA00015492"/>
    </source>
</evidence>
<dbReference type="PROSITE" id="PS51163">
    <property type="entry name" value="YRDC"/>
    <property type="match status" value="1"/>
</dbReference>
<dbReference type="Proteomes" id="UP000636755">
    <property type="component" value="Unassembled WGS sequence"/>
</dbReference>
<comment type="subcellular location">
    <subcellularLocation>
        <location evidence="1 13">Cytoplasm</location>
    </subcellularLocation>
</comment>
<keyword evidence="8 13" id="KW-0548">Nucleotidyltransferase</keyword>
<organism evidence="15 16">
    <name type="scientific">Ruminococcus intestinalis</name>
    <dbReference type="NCBI Taxonomy" id="2763066"/>
    <lineage>
        <taxon>Bacteria</taxon>
        <taxon>Bacillati</taxon>
        <taxon>Bacillota</taxon>
        <taxon>Clostridia</taxon>
        <taxon>Eubacteriales</taxon>
        <taxon>Oscillospiraceae</taxon>
        <taxon>Ruminococcus</taxon>
    </lineage>
</organism>
<reference evidence="15 16" key="1">
    <citation type="submission" date="2020-08" db="EMBL/GenBank/DDBJ databases">
        <title>Genome public.</title>
        <authorList>
            <person name="Liu C."/>
            <person name="Sun Q."/>
        </authorList>
    </citation>
    <scope>NUCLEOTIDE SEQUENCE [LARGE SCALE GENOMIC DNA]</scope>
    <source>
        <strain evidence="15 16">NSJ-71</strain>
    </source>
</reference>
<dbReference type="NCBIfam" id="TIGR00057">
    <property type="entry name" value="L-threonylcarbamoyladenylate synthase"/>
    <property type="match status" value="1"/>
</dbReference>
<dbReference type="InterPro" id="IPR005145">
    <property type="entry name" value="Sua5_C"/>
</dbReference>
<proteinExistence type="inferred from homology"/>
<evidence type="ECO:0000313" key="15">
    <source>
        <dbReference type="EMBL" id="MBC5728327.1"/>
    </source>
</evidence>
<sequence>MQTLLLDSTQENINKAGEILRNGGLVGMPTETVYGLAADALNGKAVAKIFKAKGRPMDNPLIVHIAEFGDIEKFGLVAEIPQKAKILAEKFMPGPLTIIMKKSEIIPDEVSAGLETVAIRCPSHPVARALIKAANTPLAAPSANISGSPSPTTATHVMNDMNGKIEAIIDGGASEVGVESTVITLAGEVPCLLRPGGITLEQLRDTIGEVELNKAVLDKLDPNQKAASPGMKYKHYSPKARVILLKGTDEEYINYVNSKDDGKTAALCCDEDIAQLKVKTFSLGKRHDYAQQAHRLFDMLREVDEVGGIDTAYSRLPSCDGVGMALYNRLIRAAGYEVIDLEKI</sequence>
<dbReference type="InterPro" id="IPR050156">
    <property type="entry name" value="TC-AMP_synthase_SUA5"/>
</dbReference>
<feature type="domain" description="YrdC-like" evidence="14">
    <location>
        <begin position="10"/>
        <end position="198"/>
    </location>
</feature>
<dbReference type="InterPro" id="IPR006070">
    <property type="entry name" value="Sua5-like_dom"/>
</dbReference>
<dbReference type="RefSeq" id="WP_186935480.1">
    <property type="nucleotide sequence ID" value="NZ_JACOPS010000003.1"/>
</dbReference>
<evidence type="ECO:0000256" key="3">
    <source>
        <dbReference type="ARBA" id="ARBA00012584"/>
    </source>
</evidence>
<evidence type="ECO:0000256" key="2">
    <source>
        <dbReference type="ARBA" id="ARBA00007663"/>
    </source>
</evidence>
<accession>A0ABR7HLI0</accession>
<dbReference type="PIRSF" id="PIRSF004930">
    <property type="entry name" value="Tln_factor_SUA5"/>
    <property type="match status" value="1"/>
</dbReference>
<dbReference type="Gene3D" id="3.40.50.11030">
    <property type="entry name" value="Threonylcarbamoyl-AMP synthase, C-terminal domain"/>
    <property type="match status" value="1"/>
</dbReference>
<keyword evidence="6 13" id="KW-0808">Transferase</keyword>
<dbReference type="Pfam" id="PF03481">
    <property type="entry name" value="Sua5_C"/>
    <property type="match status" value="1"/>
</dbReference>
<dbReference type="InterPro" id="IPR010923">
    <property type="entry name" value="T(6)A37_SUA5"/>
</dbReference>
<dbReference type="PANTHER" id="PTHR17490">
    <property type="entry name" value="SUA5"/>
    <property type="match status" value="1"/>
</dbReference>
<evidence type="ECO:0000256" key="7">
    <source>
        <dbReference type="ARBA" id="ARBA00022694"/>
    </source>
</evidence>
<name>A0ABR7HLI0_9FIRM</name>
<evidence type="ECO:0000256" key="8">
    <source>
        <dbReference type="ARBA" id="ARBA00022695"/>
    </source>
</evidence>
<dbReference type="Gene3D" id="3.90.870.10">
    <property type="entry name" value="DHBP synthase"/>
    <property type="match status" value="1"/>
</dbReference>
<evidence type="ECO:0000256" key="10">
    <source>
        <dbReference type="ARBA" id="ARBA00022840"/>
    </source>
</evidence>
<comment type="catalytic activity">
    <reaction evidence="12 13">
        <text>L-threonine + hydrogencarbonate + ATP = L-threonylcarbamoyladenylate + diphosphate + H2O</text>
        <dbReference type="Rhea" id="RHEA:36407"/>
        <dbReference type="ChEBI" id="CHEBI:15377"/>
        <dbReference type="ChEBI" id="CHEBI:17544"/>
        <dbReference type="ChEBI" id="CHEBI:30616"/>
        <dbReference type="ChEBI" id="CHEBI:33019"/>
        <dbReference type="ChEBI" id="CHEBI:57926"/>
        <dbReference type="ChEBI" id="CHEBI:73682"/>
        <dbReference type="EC" id="2.7.7.87"/>
    </reaction>
</comment>
<dbReference type="InterPro" id="IPR017945">
    <property type="entry name" value="DHBP_synth_RibB-like_a/b_dom"/>
</dbReference>
<evidence type="ECO:0000256" key="13">
    <source>
        <dbReference type="PIRNR" id="PIRNR004930"/>
    </source>
</evidence>
<evidence type="ECO:0000256" key="6">
    <source>
        <dbReference type="ARBA" id="ARBA00022679"/>
    </source>
</evidence>
<dbReference type="EMBL" id="JACOPS010000003">
    <property type="protein sequence ID" value="MBC5728327.1"/>
    <property type="molecule type" value="Genomic_DNA"/>
</dbReference>
<evidence type="ECO:0000256" key="9">
    <source>
        <dbReference type="ARBA" id="ARBA00022741"/>
    </source>
</evidence>
<dbReference type="EC" id="2.7.7.87" evidence="3 13"/>
<keyword evidence="16" id="KW-1185">Reference proteome</keyword>
<protein>
    <recommendedName>
        <fullName evidence="4 13">Threonylcarbamoyl-AMP synthase</fullName>
        <shortName evidence="13">TC-AMP synthase</shortName>
        <ecNumber evidence="3 13">2.7.7.87</ecNumber>
    </recommendedName>
    <alternativeName>
        <fullName evidence="11 13">L-threonylcarbamoyladenylate synthase</fullName>
    </alternativeName>
</protein>
<evidence type="ECO:0000256" key="5">
    <source>
        <dbReference type="ARBA" id="ARBA00022490"/>
    </source>
</evidence>
<keyword evidence="10 13" id="KW-0067">ATP-binding</keyword>
<dbReference type="SUPFAM" id="SSF55821">
    <property type="entry name" value="YrdC/RibB"/>
    <property type="match status" value="1"/>
</dbReference>
<evidence type="ECO:0000256" key="11">
    <source>
        <dbReference type="ARBA" id="ARBA00029774"/>
    </source>
</evidence>
<dbReference type="Pfam" id="PF01300">
    <property type="entry name" value="Sua5_yciO_yrdC"/>
    <property type="match status" value="1"/>
</dbReference>
<evidence type="ECO:0000259" key="14">
    <source>
        <dbReference type="PROSITE" id="PS51163"/>
    </source>
</evidence>
<keyword evidence="9 13" id="KW-0547">Nucleotide-binding</keyword>
<comment type="function">
    <text evidence="13">Required for the formation of a threonylcarbamoyl group on adenosine at position 37 (t(6)A37) in tRNAs that read codons beginning with adenine.</text>
</comment>